<reference evidence="8 9" key="1">
    <citation type="submission" date="2022-10" db="EMBL/GenBank/DDBJ databases">
        <title>The complete genomes of actinobacterial strains from the NBC collection.</title>
        <authorList>
            <person name="Joergensen T.S."/>
            <person name="Alvarez Arevalo M."/>
            <person name="Sterndorff E.B."/>
            <person name="Faurdal D."/>
            <person name="Vuksanovic O."/>
            <person name="Mourched A.-S."/>
            <person name="Charusanti P."/>
            <person name="Shaw S."/>
            <person name="Blin K."/>
            <person name="Weber T."/>
        </authorList>
    </citation>
    <scope>NUCLEOTIDE SEQUENCE [LARGE SCALE GENOMIC DNA]</scope>
    <source>
        <strain evidence="8 9">NBC_00319</strain>
    </source>
</reference>
<feature type="transmembrane region" description="Helical" evidence="6">
    <location>
        <begin position="310"/>
        <end position="329"/>
    </location>
</feature>
<dbReference type="GO" id="GO:0005886">
    <property type="term" value="C:plasma membrane"/>
    <property type="evidence" value="ECO:0007669"/>
    <property type="project" value="UniProtKB-SubCell"/>
</dbReference>
<dbReference type="AlphaFoldDB" id="A0AAU4K5D0"/>
<feature type="transmembrane region" description="Helical" evidence="6">
    <location>
        <begin position="373"/>
        <end position="392"/>
    </location>
</feature>
<dbReference type="PROSITE" id="PS50850">
    <property type="entry name" value="MFS"/>
    <property type="match status" value="1"/>
</dbReference>
<dbReference type="InterPro" id="IPR050189">
    <property type="entry name" value="MFS_Efflux_Transporters"/>
</dbReference>
<dbReference type="PANTHER" id="PTHR43124">
    <property type="entry name" value="PURINE EFFLUX PUMP PBUE"/>
    <property type="match status" value="1"/>
</dbReference>
<feature type="transmembrane region" description="Helical" evidence="6">
    <location>
        <begin position="51"/>
        <end position="74"/>
    </location>
</feature>
<dbReference type="RefSeq" id="WP_328858378.1">
    <property type="nucleotide sequence ID" value="NZ_CP108021.1"/>
</dbReference>
<evidence type="ECO:0000313" key="9">
    <source>
        <dbReference type="Proteomes" id="UP001432128"/>
    </source>
</evidence>
<dbReference type="InterPro" id="IPR020846">
    <property type="entry name" value="MFS_dom"/>
</dbReference>
<feature type="domain" description="Major facilitator superfamily (MFS) profile" evidence="7">
    <location>
        <begin position="16"/>
        <end position="395"/>
    </location>
</feature>
<evidence type="ECO:0000259" key="7">
    <source>
        <dbReference type="PROSITE" id="PS50850"/>
    </source>
</evidence>
<feature type="transmembrane region" description="Helical" evidence="6">
    <location>
        <begin position="144"/>
        <end position="166"/>
    </location>
</feature>
<dbReference type="KEGG" id="whr:OG579_05565"/>
<feature type="transmembrane region" description="Helical" evidence="6">
    <location>
        <begin position="172"/>
        <end position="193"/>
    </location>
</feature>
<keyword evidence="3 6" id="KW-0812">Transmembrane</keyword>
<feature type="transmembrane region" description="Helical" evidence="6">
    <location>
        <begin position="283"/>
        <end position="304"/>
    </location>
</feature>
<dbReference type="GO" id="GO:0022857">
    <property type="term" value="F:transmembrane transporter activity"/>
    <property type="evidence" value="ECO:0007669"/>
    <property type="project" value="InterPro"/>
</dbReference>
<keyword evidence="2" id="KW-1003">Cell membrane</keyword>
<gene>
    <name evidence="8" type="ORF">OG579_05565</name>
</gene>
<organism evidence="8 9">
    <name type="scientific">Williamsia herbipolensis</name>
    <dbReference type="NCBI Taxonomy" id="1603258"/>
    <lineage>
        <taxon>Bacteria</taxon>
        <taxon>Bacillati</taxon>
        <taxon>Actinomycetota</taxon>
        <taxon>Actinomycetes</taxon>
        <taxon>Mycobacteriales</taxon>
        <taxon>Nocardiaceae</taxon>
        <taxon>Williamsia</taxon>
    </lineage>
</organism>
<accession>A0AAU4K5D0</accession>
<dbReference type="InterPro" id="IPR011701">
    <property type="entry name" value="MFS"/>
</dbReference>
<name>A0AAU4K5D0_9NOCA</name>
<protein>
    <submittedName>
        <fullName evidence="8">MFS transporter</fullName>
    </submittedName>
</protein>
<dbReference type="Proteomes" id="UP001432128">
    <property type="component" value="Chromosome"/>
</dbReference>
<evidence type="ECO:0000256" key="5">
    <source>
        <dbReference type="ARBA" id="ARBA00023136"/>
    </source>
</evidence>
<evidence type="ECO:0000256" key="6">
    <source>
        <dbReference type="SAM" id="Phobius"/>
    </source>
</evidence>
<feature type="transmembrane region" description="Helical" evidence="6">
    <location>
        <begin position="106"/>
        <end position="132"/>
    </location>
</feature>
<feature type="transmembrane region" description="Helical" evidence="6">
    <location>
        <begin position="214"/>
        <end position="237"/>
    </location>
</feature>
<keyword evidence="5 6" id="KW-0472">Membrane</keyword>
<dbReference type="InterPro" id="IPR036259">
    <property type="entry name" value="MFS_trans_sf"/>
</dbReference>
<evidence type="ECO:0000256" key="4">
    <source>
        <dbReference type="ARBA" id="ARBA00022989"/>
    </source>
</evidence>
<dbReference type="Pfam" id="PF07690">
    <property type="entry name" value="MFS_1"/>
    <property type="match status" value="1"/>
</dbReference>
<evidence type="ECO:0000256" key="1">
    <source>
        <dbReference type="ARBA" id="ARBA00004651"/>
    </source>
</evidence>
<dbReference type="PANTHER" id="PTHR43124:SF3">
    <property type="entry name" value="CHLORAMPHENICOL EFFLUX PUMP RV0191"/>
    <property type="match status" value="1"/>
</dbReference>
<evidence type="ECO:0000256" key="3">
    <source>
        <dbReference type="ARBA" id="ARBA00022692"/>
    </source>
</evidence>
<proteinExistence type="predicted"/>
<keyword evidence="4 6" id="KW-1133">Transmembrane helix</keyword>
<sequence>MSAERRGRSGDAGWNRASITLTGALFVYMTAEMFPVGIVPELAAGLRCSQAAAGTLLAVYAIAAGVAIIPVVALTRHLDRRRLIVLSLLVLAVSQVAFALSDNLWWAYAARAVAAIPHGLLWSVVPTVAASMSPGAPGRATARVFVGGALGLVVGAPLVTATTGLVGWRPTAMAVGVMAVVLAVAARATLPAAQTRPRVGSSGSRGRRLRRLPTIPAQVFGLSTATVAVVAACYIPYTYLSLLADDVGIRSTSLSALQIGYGAAGLVTVSLVGRFLDHRLRAVLSAILGGMAVAMVMITTGGATLFTLAVLLWGAAFACAAPTLQSAVLRASHADPLVDPLAASAVYVLAFQVGIAGGSWAGSGILSTIGEAWLAPAGLIAVAASAMVVLALRSPTTVTDTA</sequence>
<dbReference type="Gene3D" id="1.20.1250.20">
    <property type="entry name" value="MFS general substrate transporter like domains"/>
    <property type="match status" value="1"/>
</dbReference>
<comment type="subcellular location">
    <subcellularLocation>
        <location evidence="1">Cell membrane</location>
        <topology evidence="1">Multi-pass membrane protein</topology>
    </subcellularLocation>
</comment>
<evidence type="ECO:0000313" key="8">
    <source>
        <dbReference type="EMBL" id="WUM21265.1"/>
    </source>
</evidence>
<feature type="transmembrane region" description="Helical" evidence="6">
    <location>
        <begin position="341"/>
        <end position="361"/>
    </location>
</feature>
<feature type="transmembrane region" description="Helical" evidence="6">
    <location>
        <begin position="257"/>
        <end position="276"/>
    </location>
</feature>
<feature type="transmembrane region" description="Helical" evidence="6">
    <location>
        <begin position="83"/>
        <end position="100"/>
    </location>
</feature>
<dbReference type="EMBL" id="CP108021">
    <property type="protein sequence ID" value="WUM21265.1"/>
    <property type="molecule type" value="Genomic_DNA"/>
</dbReference>
<evidence type="ECO:0000256" key="2">
    <source>
        <dbReference type="ARBA" id="ARBA00022475"/>
    </source>
</evidence>
<keyword evidence="9" id="KW-1185">Reference proteome</keyword>
<dbReference type="SUPFAM" id="SSF103473">
    <property type="entry name" value="MFS general substrate transporter"/>
    <property type="match status" value="1"/>
</dbReference>